<keyword evidence="2" id="KW-0479">Metal-binding</keyword>
<dbReference type="Pfam" id="PF00067">
    <property type="entry name" value="p450"/>
    <property type="match status" value="1"/>
</dbReference>
<keyword evidence="4" id="KW-1185">Reference proteome</keyword>
<evidence type="ECO:0000256" key="1">
    <source>
        <dbReference type="ARBA" id="ARBA00010617"/>
    </source>
</evidence>
<dbReference type="EMBL" id="JBHSIV010000027">
    <property type="protein sequence ID" value="MFC5064824.1"/>
    <property type="molecule type" value="Genomic_DNA"/>
</dbReference>
<organism evidence="3 4">
    <name type="scientific">Actinomycetospora atypica</name>
    <dbReference type="NCBI Taxonomy" id="1290095"/>
    <lineage>
        <taxon>Bacteria</taxon>
        <taxon>Bacillati</taxon>
        <taxon>Actinomycetota</taxon>
        <taxon>Actinomycetes</taxon>
        <taxon>Pseudonocardiales</taxon>
        <taxon>Pseudonocardiaceae</taxon>
        <taxon>Actinomycetospora</taxon>
    </lineage>
</organism>
<dbReference type="SUPFAM" id="SSF48264">
    <property type="entry name" value="Cytochrome P450"/>
    <property type="match status" value="1"/>
</dbReference>
<gene>
    <name evidence="3" type="ORF">ACFPBZ_21555</name>
</gene>
<dbReference type="Gene3D" id="1.10.630.10">
    <property type="entry name" value="Cytochrome P450"/>
    <property type="match status" value="1"/>
</dbReference>
<dbReference type="InterPro" id="IPR036396">
    <property type="entry name" value="Cyt_P450_sf"/>
</dbReference>
<sequence length="392" mass="42951">MATTAVASGITLEALGDDPYPIFGRLRAEDPVAWVPAAGRYLVTRHEDVLAIERDQRVYSSVEVDSMMDRAIGRTMLRHDGEAHRRLRAAAEGPVRPRTVKNQWLPRFQQNADALIDGFSKRGHADLFAEFAGPLAAANLGTILGLASATPADIQAWSQAFIDGCGNYAEDPEVWERCSLAVRTVDQAVDEVIPYLREHPDQTAISSMLHAADPLTDEEIRTNVRIFLGGGVNEPRDAISVATYALLAHPEQRDEVLAGRTTWKSVFEEAVRWISPIGMYPRQVTERTELAGRTLEAGDKVGVVISSANRDERVFADPDSFDTARGAGSHLAFGGGPHFCLGTWVARASIADIALPTLFRRLPDLALSDPDDVRMAGWVFRGPLAVETTWRT</sequence>
<dbReference type="InterPro" id="IPR017972">
    <property type="entry name" value="Cyt_P450_CS"/>
</dbReference>
<dbReference type="Proteomes" id="UP001595947">
    <property type="component" value="Unassembled WGS sequence"/>
</dbReference>
<dbReference type="PRINTS" id="PR00359">
    <property type="entry name" value="BP450"/>
</dbReference>
<keyword evidence="2" id="KW-0560">Oxidoreductase</keyword>
<keyword evidence="2" id="KW-0503">Monooxygenase</keyword>
<evidence type="ECO:0000313" key="3">
    <source>
        <dbReference type="EMBL" id="MFC5064824.1"/>
    </source>
</evidence>
<dbReference type="PANTHER" id="PTHR46696">
    <property type="entry name" value="P450, PUTATIVE (EUROFUNG)-RELATED"/>
    <property type="match status" value="1"/>
</dbReference>
<evidence type="ECO:0000256" key="2">
    <source>
        <dbReference type="RuleBase" id="RU000461"/>
    </source>
</evidence>
<reference evidence="4" key="1">
    <citation type="journal article" date="2019" name="Int. J. Syst. Evol. Microbiol.">
        <title>The Global Catalogue of Microorganisms (GCM) 10K type strain sequencing project: providing services to taxonomists for standard genome sequencing and annotation.</title>
        <authorList>
            <consortium name="The Broad Institute Genomics Platform"/>
            <consortium name="The Broad Institute Genome Sequencing Center for Infectious Disease"/>
            <person name="Wu L."/>
            <person name="Ma J."/>
        </authorList>
    </citation>
    <scope>NUCLEOTIDE SEQUENCE [LARGE SCALE GENOMIC DNA]</scope>
    <source>
        <strain evidence="4">CGMCC 4.7093</strain>
    </source>
</reference>
<accession>A0ABV9YRP6</accession>
<name>A0ABV9YRP6_9PSEU</name>
<keyword evidence="2" id="KW-0408">Iron</keyword>
<evidence type="ECO:0000313" key="4">
    <source>
        <dbReference type="Proteomes" id="UP001595947"/>
    </source>
</evidence>
<dbReference type="InterPro" id="IPR002397">
    <property type="entry name" value="Cyt_P450_B"/>
</dbReference>
<comment type="caution">
    <text evidence="3">The sequence shown here is derived from an EMBL/GenBank/DDBJ whole genome shotgun (WGS) entry which is preliminary data.</text>
</comment>
<protein>
    <submittedName>
        <fullName evidence="3">Cytochrome P450</fullName>
    </submittedName>
</protein>
<comment type="similarity">
    <text evidence="1 2">Belongs to the cytochrome P450 family.</text>
</comment>
<proteinExistence type="inferred from homology"/>
<keyword evidence="2" id="KW-0349">Heme</keyword>
<dbReference type="PROSITE" id="PS00086">
    <property type="entry name" value="CYTOCHROME_P450"/>
    <property type="match status" value="1"/>
</dbReference>
<dbReference type="RefSeq" id="WP_378038168.1">
    <property type="nucleotide sequence ID" value="NZ_JBHSIV010000027.1"/>
</dbReference>
<dbReference type="PANTHER" id="PTHR46696:SF1">
    <property type="entry name" value="CYTOCHROME P450 YJIB-RELATED"/>
    <property type="match status" value="1"/>
</dbReference>
<dbReference type="InterPro" id="IPR001128">
    <property type="entry name" value="Cyt_P450"/>
</dbReference>